<sequence length="83" mass="9204">MVSKFIGVYLFNLLVVALIYTVGFLFFYGVASLVIIITHATIDPFVLATFLGIGFLVIRTAHRIMARVINDAVAQAIKDKENE</sequence>
<evidence type="ECO:0000313" key="3">
    <source>
        <dbReference type="Proteomes" id="UP000225347"/>
    </source>
</evidence>
<reference evidence="2 3" key="1">
    <citation type="submission" date="2017-03" db="EMBL/GenBank/DDBJ databases">
        <title>Efficacy of two virulent bacteriophages, qdsa001 and qdsa002, against Staphylococcus aureus biofilms and their genome analysis.</title>
        <authorList>
            <person name="Lv X."/>
            <person name="Wang J."/>
            <person name="Lin H."/>
        </authorList>
    </citation>
    <scope>NUCLEOTIDE SEQUENCE [LARGE SCALE GENOMIC DNA]</scope>
</reference>
<evidence type="ECO:0000313" key="2">
    <source>
        <dbReference type="EMBL" id="ARQ96141.1"/>
    </source>
</evidence>
<keyword evidence="1" id="KW-1133">Transmembrane helix</keyword>
<organism evidence="2 3">
    <name type="scientific">Staphylococcus phage qdsa002</name>
    <dbReference type="NCBI Taxonomy" id="1970746"/>
    <lineage>
        <taxon>Viruses</taxon>
        <taxon>Duplodnaviria</taxon>
        <taxon>Heunggongvirae</taxon>
        <taxon>Uroviricota</taxon>
        <taxon>Caudoviricetes</taxon>
        <taxon>Herelleviridae</taxon>
        <taxon>Twortvirinae</taxon>
        <taxon>Kayvirus</taxon>
        <taxon>Kayvirus G15</taxon>
    </lineage>
</organism>
<keyword evidence="1" id="KW-0812">Transmembrane</keyword>
<feature type="transmembrane region" description="Helical" evidence="1">
    <location>
        <begin position="34"/>
        <end position="58"/>
    </location>
</feature>
<accession>A0A1X9SJ86</accession>
<dbReference type="EMBL" id="KY779849">
    <property type="protein sequence ID" value="ARQ96141.1"/>
    <property type="molecule type" value="Genomic_DNA"/>
</dbReference>
<feature type="transmembrane region" description="Helical" evidence="1">
    <location>
        <begin position="7"/>
        <end position="28"/>
    </location>
</feature>
<dbReference type="Proteomes" id="UP000225347">
    <property type="component" value="Segment"/>
</dbReference>
<proteinExistence type="predicted"/>
<evidence type="ECO:0000256" key="1">
    <source>
        <dbReference type="SAM" id="Phobius"/>
    </source>
</evidence>
<keyword evidence="1" id="KW-0472">Membrane</keyword>
<name>A0A1X9SJ86_9CAUD</name>
<protein>
    <submittedName>
        <fullName evidence="2">Uncharacterized protein</fullName>
    </submittedName>
</protein>
<gene>
    <name evidence="2" type="ORF">qdsa002_184</name>
</gene>